<protein>
    <recommendedName>
        <fullName evidence="3">C2H2-type domain-containing protein</fullName>
    </recommendedName>
</protein>
<feature type="domain" description="C2H2-type" evidence="3">
    <location>
        <begin position="150"/>
        <end position="177"/>
    </location>
</feature>
<comment type="caution">
    <text evidence="4">The sequence shown here is derived from an EMBL/GenBank/DDBJ whole genome shotgun (WGS) entry which is preliminary data.</text>
</comment>
<dbReference type="EMBL" id="JBBPBK010000012">
    <property type="protein sequence ID" value="KAK9273006.1"/>
    <property type="molecule type" value="Genomic_DNA"/>
</dbReference>
<organism evidence="4 5">
    <name type="scientific">Liquidambar formosana</name>
    <name type="common">Formosan gum</name>
    <dbReference type="NCBI Taxonomy" id="63359"/>
    <lineage>
        <taxon>Eukaryota</taxon>
        <taxon>Viridiplantae</taxon>
        <taxon>Streptophyta</taxon>
        <taxon>Embryophyta</taxon>
        <taxon>Tracheophyta</taxon>
        <taxon>Spermatophyta</taxon>
        <taxon>Magnoliopsida</taxon>
        <taxon>eudicotyledons</taxon>
        <taxon>Gunneridae</taxon>
        <taxon>Pentapetalae</taxon>
        <taxon>Saxifragales</taxon>
        <taxon>Altingiaceae</taxon>
        <taxon>Liquidambar</taxon>
    </lineage>
</organism>
<keyword evidence="1" id="KW-0862">Zinc</keyword>
<feature type="compositionally biased region" description="Basic and acidic residues" evidence="2">
    <location>
        <begin position="12"/>
        <end position="27"/>
    </location>
</feature>
<reference evidence="4 5" key="1">
    <citation type="journal article" date="2024" name="Plant J.">
        <title>Genome sequences and population genomics reveal climatic adaptation and genomic divergence between two closely related sweetgum species.</title>
        <authorList>
            <person name="Xu W.Q."/>
            <person name="Ren C.Q."/>
            <person name="Zhang X.Y."/>
            <person name="Comes H.P."/>
            <person name="Liu X.H."/>
            <person name="Li Y.G."/>
            <person name="Kettle C.J."/>
            <person name="Jalonen R."/>
            <person name="Gaisberger H."/>
            <person name="Ma Y.Z."/>
            <person name="Qiu Y.X."/>
        </authorList>
    </citation>
    <scope>NUCLEOTIDE SEQUENCE [LARGE SCALE GENOMIC DNA]</scope>
    <source>
        <tissue evidence="4">Leaves</tissue>
    </source>
</reference>
<evidence type="ECO:0000256" key="2">
    <source>
        <dbReference type="SAM" id="MobiDB-lite"/>
    </source>
</evidence>
<dbReference type="GO" id="GO:0008270">
    <property type="term" value="F:zinc ion binding"/>
    <property type="evidence" value="ECO:0007669"/>
    <property type="project" value="UniProtKB-KW"/>
</dbReference>
<dbReference type="PROSITE" id="PS50157">
    <property type="entry name" value="ZINC_FINGER_C2H2_2"/>
    <property type="match status" value="4"/>
</dbReference>
<dbReference type="SUPFAM" id="SSF57667">
    <property type="entry name" value="beta-beta-alpha zinc fingers"/>
    <property type="match status" value="2"/>
</dbReference>
<feature type="domain" description="C2H2-type" evidence="3">
    <location>
        <begin position="74"/>
        <end position="101"/>
    </location>
</feature>
<dbReference type="InterPro" id="IPR036236">
    <property type="entry name" value="Znf_C2H2_sf"/>
</dbReference>
<feature type="domain" description="C2H2-type" evidence="3">
    <location>
        <begin position="368"/>
        <end position="395"/>
    </location>
</feature>
<dbReference type="SMART" id="SM00355">
    <property type="entry name" value="ZnF_C2H2"/>
    <property type="match status" value="4"/>
</dbReference>
<dbReference type="AlphaFoldDB" id="A0AAP0NJC5"/>
<gene>
    <name evidence="4" type="ORF">L1049_017813</name>
</gene>
<dbReference type="InterPro" id="IPR013087">
    <property type="entry name" value="Znf_C2H2_type"/>
</dbReference>
<dbReference type="PANTHER" id="PTHR47591:SF1">
    <property type="entry name" value="ZINC FINGER PROTEIN ZAT2-RELATED"/>
    <property type="match status" value="1"/>
</dbReference>
<keyword evidence="1" id="KW-0863">Zinc-finger</keyword>
<dbReference type="PROSITE" id="PS00028">
    <property type="entry name" value="ZINC_FINGER_C2H2_1"/>
    <property type="match status" value="4"/>
</dbReference>
<evidence type="ECO:0000313" key="5">
    <source>
        <dbReference type="Proteomes" id="UP001415857"/>
    </source>
</evidence>
<dbReference type="PANTHER" id="PTHR47591">
    <property type="entry name" value="ZINC FINGER PROTEIN ZAT2-RELATED"/>
    <property type="match status" value="1"/>
</dbReference>
<name>A0AAP0NJC5_LIQFO</name>
<feature type="region of interest" description="Disordered" evidence="2">
    <location>
        <begin position="1"/>
        <end position="35"/>
    </location>
</feature>
<keyword evidence="5" id="KW-1185">Reference proteome</keyword>
<sequence>MDDNEENQFQPPERDDHGPSLQDKEKVQGSGSSTLVPIDGKRVLNKLLIKYLKRRKANKKNGESSIRNSGMLIRFCNVCNKGFTSGKALGGHARIHMQSNKDRLSQTIQNSKLKINGLKLKEHPTGLSTMGIGRQCDTKDVGNQITEGKPTCPVCNKDFLSMKSLFGHMRCHPEREWRGIQPPPPPAKSSSCSTVSDAVEPETKNQIDSTMTTIEPALDLSKIQSSWSFTGKRGRKRISSTSSDGQVYNAASILMMLAQGDSHNFVLSDKHIIEKYEGKNCNFISNNIEVEDENQASYMAYKKQKLMEESLFGGFSSEKMDEDEEKALFETGFNSESENMNLECENTSSPGEKHENKTEEVALTPDGYKCSSCEKSFPTHQALGGHRSSHNKNKNKAINEFAIPIFYVDESEEGEGSGSKPVLPVHQCKICNETFTTGQALGGHKRRHWRRPNEALVSEGEASPGEASRTAGPKVPDFDLNELPVMDDEEVGVESAFFSQA</sequence>
<dbReference type="Gene3D" id="3.30.160.60">
    <property type="entry name" value="Classic Zinc Finger"/>
    <property type="match status" value="2"/>
</dbReference>
<dbReference type="Proteomes" id="UP001415857">
    <property type="component" value="Unassembled WGS sequence"/>
</dbReference>
<dbReference type="Pfam" id="PF13912">
    <property type="entry name" value="zf-C2H2_6"/>
    <property type="match status" value="4"/>
</dbReference>
<feature type="domain" description="C2H2-type" evidence="3">
    <location>
        <begin position="426"/>
        <end position="448"/>
    </location>
</feature>
<feature type="region of interest" description="Disordered" evidence="2">
    <location>
        <begin position="442"/>
        <end position="480"/>
    </location>
</feature>
<keyword evidence="1" id="KW-0479">Metal-binding</keyword>
<evidence type="ECO:0000313" key="4">
    <source>
        <dbReference type="EMBL" id="KAK9273006.1"/>
    </source>
</evidence>
<evidence type="ECO:0000256" key="1">
    <source>
        <dbReference type="PROSITE-ProRule" id="PRU00042"/>
    </source>
</evidence>
<proteinExistence type="predicted"/>
<evidence type="ECO:0000259" key="3">
    <source>
        <dbReference type="PROSITE" id="PS50157"/>
    </source>
</evidence>
<accession>A0AAP0NJC5</accession>
<feature type="region of interest" description="Disordered" evidence="2">
    <location>
        <begin position="342"/>
        <end position="361"/>
    </location>
</feature>
<feature type="region of interest" description="Disordered" evidence="2">
    <location>
        <begin position="178"/>
        <end position="205"/>
    </location>
</feature>
<feature type="compositionally biased region" description="Basic and acidic residues" evidence="2">
    <location>
        <begin position="351"/>
        <end position="360"/>
    </location>
</feature>